<feature type="region of interest" description="Disordered" evidence="1">
    <location>
        <begin position="225"/>
        <end position="253"/>
    </location>
</feature>
<dbReference type="InterPro" id="IPR027304">
    <property type="entry name" value="Trigger_fact/SurA_dom_sf"/>
</dbReference>
<sequence>MPRRRLFAAAAAGALALAALTGCRSDPTVAAYVDGSKITETQVDHMVDDAQRAVDRDNQATKGQQQPVQESVPSRTQVVGVLVAERLTQQVLSQRGITPQPVDESQVAQFYQVPATSAYASALATVLAGTQAIGQAVGAGYQPTDSDLRSVYDAAVTAGILPANTFDQAKPQLQQVQGLPQDLAARNELVKAEGPAKVTVNPRYRPLAYPVERLSTQSGSFDSVLLPLGPGASQPVVDTKPTATPSADQPPQQ</sequence>
<feature type="compositionally biased region" description="Polar residues" evidence="1">
    <location>
        <begin position="241"/>
        <end position="253"/>
    </location>
</feature>
<comment type="caution">
    <text evidence="2">The sequence shown here is derived from an EMBL/GenBank/DDBJ whole genome shotgun (WGS) entry which is preliminary data.</text>
</comment>
<proteinExistence type="predicted"/>
<gene>
    <name evidence="2" type="ORF">GCM10023322_05640</name>
</gene>
<organism evidence="2 3">
    <name type="scientific">Rugosimonospora acidiphila</name>
    <dbReference type="NCBI Taxonomy" id="556531"/>
    <lineage>
        <taxon>Bacteria</taxon>
        <taxon>Bacillati</taxon>
        <taxon>Actinomycetota</taxon>
        <taxon>Actinomycetes</taxon>
        <taxon>Micromonosporales</taxon>
        <taxon>Micromonosporaceae</taxon>
        <taxon>Rugosimonospora</taxon>
    </lineage>
</organism>
<dbReference type="PROSITE" id="PS51257">
    <property type="entry name" value="PROKAR_LIPOPROTEIN"/>
    <property type="match status" value="1"/>
</dbReference>
<dbReference type="RefSeq" id="WP_345625690.1">
    <property type="nucleotide sequence ID" value="NZ_BAABJQ010000001.1"/>
</dbReference>
<dbReference type="EMBL" id="BAABJQ010000001">
    <property type="protein sequence ID" value="GAA5178426.1"/>
    <property type="molecule type" value="Genomic_DNA"/>
</dbReference>
<reference evidence="3" key="1">
    <citation type="journal article" date="2019" name="Int. J. Syst. Evol. Microbiol.">
        <title>The Global Catalogue of Microorganisms (GCM) 10K type strain sequencing project: providing services to taxonomists for standard genome sequencing and annotation.</title>
        <authorList>
            <consortium name="The Broad Institute Genomics Platform"/>
            <consortium name="The Broad Institute Genome Sequencing Center for Infectious Disease"/>
            <person name="Wu L."/>
            <person name="Ma J."/>
        </authorList>
    </citation>
    <scope>NUCLEOTIDE SEQUENCE [LARGE SCALE GENOMIC DNA]</scope>
    <source>
        <strain evidence="3">JCM 18304</strain>
    </source>
</reference>
<dbReference type="PROSITE" id="PS51318">
    <property type="entry name" value="TAT"/>
    <property type="match status" value="1"/>
</dbReference>
<protein>
    <recommendedName>
        <fullName evidence="4">SurA N-terminal domain-containing protein</fullName>
    </recommendedName>
</protein>
<evidence type="ECO:0000313" key="2">
    <source>
        <dbReference type="EMBL" id="GAA5178426.1"/>
    </source>
</evidence>
<evidence type="ECO:0000313" key="3">
    <source>
        <dbReference type="Proteomes" id="UP001501570"/>
    </source>
</evidence>
<dbReference type="SUPFAM" id="SSF109998">
    <property type="entry name" value="Triger factor/SurA peptide-binding domain-like"/>
    <property type="match status" value="1"/>
</dbReference>
<evidence type="ECO:0008006" key="4">
    <source>
        <dbReference type="Google" id="ProtNLM"/>
    </source>
</evidence>
<accession>A0ABP9RJZ9</accession>
<name>A0ABP9RJZ9_9ACTN</name>
<dbReference type="InterPro" id="IPR006311">
    <property type="entry name" value="TAT_signal"/>
</dbReference>
<dbReference type="Proteomes" id="UP001501570">
    <property type="component" value="Unassembled WGS sequence"/>
</dbReference>
<keyword evidence="3" id="KW-1185">Reference proteome</keyword>
<evidence type="ECO:0000256" key="1">
    <source>
        <dbReference type="SAM" id="MobiDB-lite"/>
    </source>
</evidence>